<protein>
    <submittedName>
        <fullName evidence="1">Uncharacterized protein</fullName>
    </submittedName>
</protein>
<name>I3SP30_MEDTR</name>
<dbReference type="AlphaFoldDB" id="I3SP30"/>
<accession>I3SP30</accession>
<reference evidence="1" key="1">
    <citation type="submission" date="2012-05" db="EMBL/GenBank/DDBJ databases">
        <authorList>
            <person name="Krishnakumar V."/>
            <person name="Cheung F."/>
            <person name="Xiao Y."/>
            <person name="Chan A."/>
            <person name="Moskal W.A."/>
            <person name="Town C.D."/>
        </authorList>
    </citation>
    <scope>NUCLEOTIDE SEQUENCE</scope>
</reference>
<sequence length="35" mass="3453">MTTPFSISSEVPAIPLSSSGLEHSDGLGACGMGCL</sequence>
<organism evidence="1">
    <name type="scientific">Medicago truncatula</name>
    <name type="common">Barrel medic</name>
    <name type="synonym">Medicago tribuloides</name>
    <dbReference type="NCBI Taxonomy" id="3880"/>
    <lineage>
        <taxon>Eukaryota</taxon>
        <taxon>Viridiplantae</taxon>
        <taxon>Streptophyta</taxon>
        <taxon>Embryophyta</taxon>
        <taxon>Tracheophyta</taxon>
        <taxon>Spermatophyta</taxon>
        <taxon>Magnoliopsida</taxon>
        <taxon>eudicotyledons</taxon>
        <taxon>Gunneridae</taxon>
        <taxon>Pentapetalae</taxon>
        <taxon>rosids</taxon>
        <taxon>fabids</taxon>
        <taxon>Fabales</taxon>
        <taxon>Fabaceae</taxon>
        <taxon>Papilionoideae</taxon>
        <taxon>50 kb inversion clade</taxon>
        <taxon>NPAAA clade</taxon>
        <taxon>Hologalegina</taxon>
        <taxon>IRL clade</taxon>
        <taxon>Trifolieae</taxon>
        <taxon>Medicago</taxon>
    </lineage>
</organism>
<dbReference type="EMBL" id="BT142228">
    <property type="protein sequence ID" value="AFK42022.1"/>
    <property type="molecule type" value="mRNA"/>
</dbReference>
<evidence type="ECO:0000313" key="1">
    <source>
        <dbReference type="EMBL" id="AFK42022.1"/>
    </source>
</evidence>
<proteinExistence type="evidence at transcript level"/>